<dbReference type="SUPFAM" id="SSF53335">
    <property type="entry name" value="S-adenosyl-L-methionine-dependent methyltransferases"/>
    <property type="match status" value="1"/>
</dbReference>
<dbReference type="STRING" id="568069.A0A1J1IAR4"/>
<feature type="active site" evidence="7">
    <location>
        <position position="81"/>
    </location>
</feature>
<evidence type="ECO:0000256" key="4">
    <source>
        <dbReference type="ARBA" id="ARBA00039081"/>
    </source>
</evidence>
<dbReference type="Proteomes" id="UP000183832">
    <property type="component" value="Unassembled WGS sequence"/>
</dbReference>
<dbReference type="OrthoDB" id="414133at2759"/>
<dbReference type="GO" id="GO:0032259">
    <property type="term" value="P:methylation"/>
    <property type="evidence" value="ECO:0007669"/>
    <property type="project" value="UniProtKB-KW"/>
</dbReference>
<dbReference type="PANTHER" id="PTHR46098">
    <property type="entry name" value="TRNA (CYTOSINE(38)-C(5))-METHYLTRANSFERASE"/>
    <property type="match status" value="1"/>
</dbReference>
<dbReference type="Pfam" id="PF00145">
    <property type="entry name" value="DNA_methylase"/>
    <property type="match status" value="1"/>
</dbReference>
<sequence>MCRNMPEIAILELFSGIGGMHYALEYSSVPGKIVLAIDVHETANMTYKHNFSDTKCTSSNVQGLKVERNQHIEGIFMSPPCQPFTRNGNFKDVEDMRCNAFLFICDMIKESQLKNLKYILMENVKGFEKSEMHEIFIEALTSAEFYYQEFIITPTEIGVANTRHRYYCIARQDKPFSFANGDDYLTKLPNFHSPVERPQISSYIDDLANHDNYLLPDNILEKRFQVLDICTSDSTNSMCFTKSYSRYVEGTGSVFCHLTKDELTLKLELIKLNDDDLELKKSLQLRFFTPLEVSRLMSFPPSFKFPDKVTEKQKYKLLGNSLNVAVVGELMKLLFDVNE</sequence>
<dbReference type="Gene3D" id="3.90.120.10">
    <property type="entry name" value="DNA Methylase, subunit A, domain 2"/>
    <property type="match status" value="1"/>
</dbReference>
<evidence type="ECO:0000256" key="3">
    <source>
        <dbReference type="ARBA" id="ARBA00022691"/>
    </source>
</evidence>
<dbReference type="InterPro" id="IPR031303">
    <property type="entry name" value="C5_meth_CS"/>
</dbReference>
<protein>
    <recommendedName>
        <fullName evidence="5">tRNA (cytosine(38)-C(5))-methyltransferase</fullName>
        <ecNumber evidence="4">2.1.1.204</ecNumber>
    </recommendedName>
    <alternativeName>
        <fullName evidence="6">DNA (cytosine-5)-methyltransferase-like protein 2</fullName>
    </alternativeName>
</protein>
<dbReference type="PANTHER" id="PTHR46098:SF1">
    <property type="entry name" value="TRNA (CYTOSINE(38)-C(5))-METHYLTRANSFERASE"/>
    <property type="match status" value="1"/>
</dbReference>
<dbReference type="EMBL" id="CVRI01000044">
    <property type="protein sequence ID" value="CRK96652.1"/>
    <property type="molecule type" value="Genomic_DNA"/>
</dbReference>
<gene>
    <name evidence="9" type="ORF">CLUMA_CG009922</name>
</gene>
<keyword evidence="2 7" id="KW-0808">Transferase</keyword>
<dbReference type="InterPro" id="IPR029063">
    <property type="entry name" value="SAM-dependent_MTases_sf"/>
</dbReference>
<comment type="similarity">
    <text evidence="7 8">Belongs to the class I-like SAM-binding methyltransferase superfamily. C5-methyltransferase family.</text>
</comment>
<dbReference type="Gene3D" id="3.40.50.150">
    <property type="entry name" value="Vaccinia Virus protein VP39"/>
    <property type="match status" value="1"/>
</dbReference>
<organism evidence="9 10">
    <name type="scientific">Clunio marinus</name>
    <dbReference type="NCBI Taxonomy" id="568069"/>
    <lineage>
        <taxon>Eukaryota</taxon>
        <taxon>Metazoa</taxon>
        <taxon>Ecdysozoa</taxon>
        <taxon>Arthropoda</taxon>
        <taxon>Hexapoda</taxon>
        <taxon>Insecta</taxon>
        <taxon>Pterygota</taxon>
        <taxon>Neoptera</taxon>
        <taxon>Endopterygota</taxon>
        <taxon>Diptera</taxon>
        <taxon>Nematocera</taxon>
        <taxon>Chironomoidea</taxon>
        <taxon>Chironomidae</taxon>
        <taxon>Clunio</taxon>
    </lineage>
</organism>
<name>A0A1J1IAR4_9DIPT</name>
<dbReference type="PRINTS" id="PR00105">
    <property type="entry name" value="C5METTRFRASE"/>
</dbReference>
<dbReference type="InterPro" id="IPR001525">
    <property type="entry name" value="C5_MeTfrase"/>
</dbReference>
<dbReference type="GO" id="GO:0005634">
    <property type="term" value="C:nucleus"/>
    <property type="evidence" value="ECO:0007669"/>
    <property type="project" value="TreeGrafter"/>
</dbReference>
<keyword evidence="10" id="KW-1185">Reference proteome</keyword>
<evidence type="ECO:0000256" key="5">
    <source>
        <dbReference type="ARBA" id="ARBA00039681"/>
    </source>
</evidence>
<proteinExistence type="inferred from homology"/>
<evidence type="ECO:0000313" key="9">
    <source>
        <dbReference type="EMBL" id="CRK96652.1"/>
    </source>
</evidence>
<dbReference type="PROSITE" id="PS51679">
    <property type="entry name" value="SAM_MT_C5"/>
    <property type="match status" value="1"/>
</dbReference>
<evidence type="ECO:0000313" key="10">
    <source>
        <dbReference type="Proteomes" id="UP000183832"/>
    </source>
</evidence>
<keyword evidence="1 7" id="KW-0489">Methyltransferase</keyword>
<dbReference type="NCBIfam" id="TIGR00675">
    <property type="entry name" value="dcm"/>
    <property type="match status" value="1"/>
</dbReference>
<dbReference type="PROSITE" id="PS00095">
    <property type="entry name" value="C5_MTASE_2"/>
    <property type="match status" value="1"/>
</dbReference>
<evidence type="ECO:0000256" key="7">
    <source>
        <dbReference type="PROSITE-ProRule" id="PRU01016"/>
    </source>
</evidence>
<dbReference type="GO" id="GO:0008168">
    <property type="term" value="F:methyltransferase activity"/>
    <property type="evidence" value="ECO:0007669"/>
    <property type="project" value="UniProtKB-KW"/>
</dbReference>
<dbReference type="InterPro" id="IPR050750">
    <property type="entry name" value="C5-MTase"/>
</dbReference>
<evidence type="ECO:0000256" key="1">
    <source>
        <dbReference type="ARBA" id="ARBA00022603"/>
    </source>
</evidence>
<reference evidence="9 10" key="1">
    <citation type="submission" date="2015-04" db="EMBL/GenBank/DDBJ databases">
        <authorList>
            <person name="Syromyatnikov M.Y."/>
            <person name="Popov V.N."/>
        </authorList>
    </citation>
    <scope>NUCLEOTIDE SEQUENCE [LARGE SCALE GENOMIC DNA]</scope>
</reference>
<keyword evidence="3 7" id="KW-0949">S-adenosyl-L-methionine</keyword>
<dbReference type="EC" id="2.1.1.204" evidence="4"/>
<evidence type="ECO:0000256" key="2">
    <source>
        <dbReference type="ARBA" id="ARBA00022679"/>
    </source>
</evidence>
<evidence type="ECO:0000256" key="6">
    <source>
        <dbReference type="ARBA" id="ARBA00042810"/>
    </source>
</evidence>
<evidence type="ECO:0000256" key="8">
    <source>
        <dbReference type="RuleBase" id="RU000416"/>
    </source>
</evidence>
<accession>A0A1J1IAR4</accession>
<dbReference type="AlphaFoldDB" id="A0A1J1IAR4"/>